<feature type="non-terminal residue" evidence="8">
    <location>
        <position position="610"/>
    </location>
</feature>
<dbReference type="InterPro" id="IPR040122">
    <property type="entry name" value="Importin_beta"/>
</dbReference>
<dbReference type="InterPro" id="IPR011989">
    <property type="entry name" value="ARM-like"/>
</dbReference>
<protein>
    <submittedName>
        <fullName evidence="8">Importin subunit beta-1</fullName>
    </submittedName>
</protein>
<dbReference type="Pfam" id="PF25574">
    <property type="entry name" value="TPR_IMB1"/>
    <property type="match status" value="1"/>
</dbReference>
<evidence type="ECO:0000259" key="7">
    <source>
        <dbReference type="PROSITE" id="PS50166"/>
    </source>
</evidence>
<keyword evidence="9" id="KW-1185">Reference proteome</keyword>
<reference evidence="8 9" key="1">
    <citation type="submission" date="2024-11" db="EMBL/GenBank/DDBJ databases">
        <title>Adaptive evolution of stress response genes in parasites aligns with host niche diversity.</title>
        <authorList>
            <person name="Hahn C."/>
            <person name="Resl P."/>
        </authorList>
    </citation>
    <scope>NUCLEOTIDE SEQUENCE [LARGE SCALE GENOMIC DNA]</scope>
    <source>
        <strain evidence="8">EGGRZ-B1_66</strain>
        <tissue evidence="8">Body</tissue>
    </source>
</reference>
<dbReference type="InterPro" id="IPR021133">
    <property type="entry name" value="HEAT_type_2"/>
</dbReference>
<proteinExistence type="predicted"/>
<dbReference type="EMBL" id="JBJKFK010004009">
    <property type="protein sequence ID" value="KAL3309364.1"/>
    <property type="molecule type" value="Genomic_DNA"/>
</dbReference>
<organism evidence="8 9">
    <name type="scientific">Cichlidogyrus casuarinus</name>
    <dbReference type="NCBI Taxonomy" id="1844966"/>
    <lineage>
        <taxon>Eukaryota</taxon>
        <taxon>Metazoa</taxon>
        <taxon>Spiralia</taxon>
        <taxon>Lophotrochozoa</taxon>
        <taxon>Platyhelminthes</taxon>
        <taxon>Monogenea</taxon>
        <taxon>Monopisthocotylea</taxon>
        <taxon>Dactylogyridea</taxon>
        <taxon>Ancyrocephalidae</taxon>
        <taxon>Cichlidogyrus</taxon>
    </lineage>
</organism>
<keyword evidence="5" id="KW-0653">Protein transport</keyword>
<evidence type="ECO:0000256" key="6">
    <source>
        <dbReference type="PROSITE-ProRule" id="PRU00103"/>
    </source>
</evidence>
<dbReference type="InterPro" id="IPR016024">
    <property type="entry name" value="ARM-type_fold"/>
</dbReference>
<dbReference type="SUPFAM" id="SSF48371">
    <property type="entry name" value="ARM repeat"/>
    <property type="match status" value="1"/>
</dbReference>
<dbReference type="Pfam" id="PF03810">
    <property type="entry name" value="IBN_N"/>
    <property type="match status" value="1"/>
</dbReference>
<evidence type="ECO:0000256" key="4">
    <source>
        <dbReference type="ARBA" id="ARBA00022737"/>
    </source>
</evidence>
<dbReference type="PROSITE" id="PS50077">
    <property type="entry name" value="HEAT_REPEAT"/>
    <property type="match status" value="1"/>
</dbReference>
<accession>A0ABD2PPV2</accession>
<feature type="domain" description="Importin N-terminal" evidence="7">
    <location>
        <begin position="25"/>
        <end position="105"/>
    </location>
</feature>
<dbReference type="Gene3D" id="1.25.10.10">
    <property type="entry name" value="Leucine-rich Repeat Variant"/>
    <property type="match status" value="1"/>
</dbReference>
<dbReference type="SMART" id="SM00913">
    <property type="entry name" value="IBN_N"/>
    <property type="match status" value="1"/>
</dbReference>
<dbReference type="InterPro" id="IPR001494">
    <property type="entry name" value="Importin-beta_N"/>
</dbReference>
<dbReference type="InterPro" id="IPR058584">
    <property type="entry name" value="IMB1_TNPO1-like_TPR"/>
</dbReference>
<dbReference type="GO" id="GO:0015031">
    <property type="term" value="P:protein transport"/>
    <property type="evidence" value="ECO:0007669"/>
    <property type="project" value="UniProtKB-KW"/>
</dbReference>
<comment type="caution">
    <text evidence="8">The sequence shown here is derived from an EMBL/GenBank/DDBJ whole genome shotgun (WGS) entry which is preliminary data.</text>
</comment>
<dbReference type="PANTHER" id="PTHR10527">
    <property type="entry name" value="IMPORTIN BETA"/>
    <property type="match status" value="1"/>
</dbReference>
<gene>
    <name evidence="8" type="primary">KPNB1_2</name>
    <name evidence="8" type="ORF">Ciccas_012091</name>
</gene>
<evidence type="ECO:0000256" key="3">
    <source>
        <dbReference type="ARBA" id="ARBA00022490"/>
    </source>
</evidence>
<evidence type="ECO:0000313" key="8">
    <source>
        <dbReference type="EMBL" id="KAL3309364.1"/>
    </source>
</evidence>
<keyword evidence="2" id="KW-0813">Transport</keyword>
<dbReference type="GO" id="GO:0005737">
    <property type="term" value="C:cytoplasm"/>
    <property type="evidence" value="ECO:0007669"/>
    <property type="project" value="UniProtKB-SubCell"/>
</dbReference>
<evidence type="ECO:0000256" key="5">
    <source>
        <dbReference type="ARBA" id="ARBA00022927"/>
    </source>
</evidence>
<evidence type="ECO:0000313" key="9">
    <source>
        <dbReference type="Proteomes" id="UP001626550"/>
    </source>
</evidence>
<comment type="subcellular location">
    <subcellularLocation>
        <location evidence="1">Cytoplasm</location>
    </subcellularLocation>
</comment>
<dbReference type="AlphaFoldDB" id="A0ABD2PPV2"/>
<evidence type="ECO:0000256" key="1">
    <source>
        <dbReference type="ARBA" id="ARBA00004496"/>
    </source>
</evidence>
<name>A0ABD2PPV2_9PLAT</name>
<evidence type="ECO:0000256" key="2">
    <source>
        <dbReference type="ARBA" id="ARBA00022448"/>
    </source>
</evidence>
<sequence length="610" mass="67653">MTIDQALLAILQRSISPDKNELDAAQRYLEEAARSDLPHLMKLLSEILAEESCDQTVRMQAGLQLKNFLYTKDTSVKQELHSRWLSIPESDRQFVKDNSLNALATEKSGHSTAAQCVAYMACIELPQGQWGDMMPKLIDGVINEASSNRLRLAALEAIGYICQDIDPTILVVYSDGILTAIVHGIKQVDDLHVKLAATNALHNSLEFTKCNFENENERNYIMQVVCESTQHSDTKLSVAALQCLVKIMSLYYVYMEAYMSNALFPITVAAMESNIPEVALQGIEFWSSVCDEELDLYLEATSSSEQGRPPVMTSKYYAKGALAYIVPILMNVMTIQDENADEDEWNPNKAAGVCMMLLAQLTEDAIVPLVIPFVSTNVENANWRLRDAAIMAFGSILEGPKSLTLRPYVEQAMPLIIGLLKDPSVAVRDSSAWTISRVCEVLPDLVIQPQLIEQLLDGLLMGLRSEPRVASNACWAISSLSESAYDAAVKALPDPSQEPPTYCLSTYFEFITKALLDTCNRTDSSQNNLRGAAYTVLMDVLKFSARDCYPEVQRVTLEIISRLESMLGIEQQVSSQDRAQFNDLQSLLCGNLQSVLRKISPDDAPAISDK</sequence>
<dbReference type="Pfam" id="PF13513">
    <property type="entry name" value="HEAT_EZ"/>
    <property type="match status" value="1"/>
</dbReference>
<dbReference type="PROSITE" id="PS50166">
    <property type="entry name" value="IMPORTIN_B_NT"/>
    <property type="match status" value="1"/>
</dbReference>
<feature type="repeat" description="HEAT" evidence="6">
    <location>
        <begin position="412"/>
        <end position="450"/>
    </location>
</feature>
<dbReference type="Proteomes" id="UP001626550">
    <property type="component" value="Unassembled WGS sequence"/>
</dbReference>
<keyword evidence="3" id="KW-0963">Cytoplasm</keyword>
<keyword evidence="4" id="KW-0677">Repeat</keyword>